<dbReference type="SUPFAM" id="SSF52833">
    <property type="entry name" value="Thioredoxin-like"/>
    <property type="match status" value="1"/>
</dbReference>
<feature type="domain" description="GST N-terminal" evidence="6">
    <location>
        <begin position="1"/>
        <end position="105"/>
    </location>
</feature>
<dbReference type="Pfam" id="PF02798">
    <property type="entry name" value="GST_N"/>
    <property type="match status" value="1"/>
</dbReference>
<dbReference type="InterPro" id="IPR040079">
    <property type="entry name" value="Glutathione_S-Trfase"/>
</dbReference>
<dbReference type="PROSITE" id="PS50404">
    <property type="entry name" value="GST_NTER"/>
    <property type="match status" value="1"/>
</dbReference>
<dbReference type="PANTHER" id="PTHR43900">
    <property type="entry name" value="GLUTATHIONE S-TRANSFERASE RHO"/>
    <property type="match status" value="1"/>
</dbReference>
<dbReference type="Proteomes" id="UP000219602">
    <property type="component" value="Chromosome 9"/>
</dbReference>
<dbReference type="EMBL" id="MABQ02000007">
    <property type="protein sequence ID" value="PCD30460.1"/>
    <property type="molecule type" value="Genomic_DNA"/>
</dbReference>
<protein>
    <recommendedName>
        <fullName evidence="2">glutathione transferase</fullName>
        <ecNumber evidence="2">2.5.1.18</ecNumber>
    </recommendedName>
</protein>
<comment type="caution">
    <text evidence="7">The sequence shown here is derived from an EMBL/GenBank/DDBJ whole genome shotgun (WGS) entry which is preliminary data.</text>
</comment>
<evidence type="ECO:0000256" key="1">
    <source>
        <dbReference type="ARBA" id="ARBA00007409"/>
    </source>
</evidence>
<keyword evidence="3" id="KW-0808">Transferase</keyword>
<dbReference type="Gene3D" id="1.20.1050.10">
    <property type="match status" value="1"/>
</dbReference>
<comment type="catalytic activity">
    <reaction evidence="4">
        <text>RX + glutathione = an S-substituted glutathione + a halide anion + H(+)</text>
        <dbReference type="Rhea" id="RHEA:16437"/>
        <dbReference type="ChEBI" id="CHEBI:15378"/>
        <dbReference type="ChEBI" id="CHEBI:16042"/>
        <dbReference type="ChEBI" id="CHEBI:17792"/>
        <dbReference type="ChEBI" id="CHEBI:57925"/>
        <dbReference type="ChEBI" id="CHEBI:90779"/>
        <dbReference type="EC" id="2.5.1.18"/>
    </reaction>
</comment>
<sequence length="227" mass="25546">MAIKLYGHPASLCTRRVLLVLAEKGIDYEFINVNFIAGEQKKPPYEEMMLFGQIPALEDGSLRLYGMHLLAGTRLCSHSSLAIIQLAAEFRAIARYLSSKYRDQGNDLLQPLTMFKAGLFSNSLRRWNTLKSLTPRFKFCTSNSVPQVLQLGHGHLSDEIATQTRVTKLHAKLDVLDKILATQDYLGGAEFTVVDILYMPAMQMLRQAGQICLRAACKHRFLVKQSL</sequence>
<dbReference type="SFLD" id="SFLDS00019">
    <property type="entry name" value="Glutathione_Transferase_(cytos"/>
    <property type="match status" value="1"/>
</dbReference>
<evidence type="ECO:0000313" key="8">
    <source>
        <dbReference type="Proteomes" id="UP000219602"/>
    </source>
</evidence>
<dbReference type="Gene3D" id="3.40.30.10">
    <property type="entry name" value="Glutaredoxin"/>
    <property type="match status" value="1"/>
</dbReference>
<evidence type="ECO:0000259" key="6">
    <source>
        <dbReference type="PROSITE" id="PS50404"/>
    </source>
</evidence>
<reference evidence="7 8" key="1">
    <citation type="journal article" date="2016" name="Environ. Microbiol.">
        <title>Effector profiles distinguish formae speciales of Fusarium oxysporum.</title>
        <authorList>
            <person name="van Dam P."/>
            <person name="Fokkens L."/>
            <person name="Schmidt S.M."/>
            <person name="Linmans J.H."/>
            <person name="Kistler H.C."/>
            <person name="Ma L.J."/>
            <person name="Rep M."/>
        </authorList>
    </citation>
    <scope>NUCLEOTIDE SEQUENCE [LARGE SCALE GENOMIC DNA]</scope>
    <source>
        <strain evidence="7 8">Forc016</strain>
    </source>
</reference>
<dbReference type="PANTHER" id="PTHR43900:SF3">
    <property type="entry name" value="GLUTATHIONE S-TRANSFERASE RHO"/>
    <property type="match status" value="1"/>
</dbReference>
<dbReference type="EC" id="2.5.1.18" evidence="2"/>
<proteinExistence type="inferred from homology"/>
<reference evidence="7 8" key="2">
    <citation type="journal article" date="2017" name="Sci. Rep.">
        <title>A mobile pathogenicity chromosome in Fusarium oxysporum for infection of multiple cucurbit species.</title>
        <authorList>
            <person name="van Dam P."/>
            <person name="Fokkens L."/>
            <person name="Ayukawa Y."/>
            <person name="van der Gragt M."/>
            <person name="Ter Horst A."/>
            <person name="Brankovics B."/>
            <person name="Houterman P.M."/>
            <person name="Arie T."/>
            <person name="Rep M."/>
        </authorList>
    </citation>
    <scope>NUCLEOTIDE SEQUENCE [LARGE SCALE GENOMIC DNA]</scope>
    <source>
        <strain evidence="7 8">Forc016</strain>
    </source>
</reference>
<evidence type="ECO:0000256" key="5">
    <source>
        <dbReference type="RuleBase" id="RU003494"/>
    </source>
</evidence>
<dbReference type="InterPro" id="IPR004045">
    <property type="entry name" value="Glutathione_S-Trfase_N"/>
</dbReference>
<dbReference type="GO" id="GO:0043295">
    <property type="term" value="F:glutathione binding"/>
    <property type="evidence" value="ECO:0007669"/>
    <property type="project" value="TreeGrafter"/>
</dbReference>
<evidence type="ECO:0000313" key="7">
    <source>
        <dbReference type="EMBL" id="PCD30460.1"/>
    </source>
</evidence>
<name>A0A2H3GKS8_FUSOX</name>
<dbReference type="AlphaFoldDB" id="A0A2H3GKS8"/>
<evidence type="ECO:0000256" key="3">
    <source>
        <dbReference type="ARBA" id="ARBA00022679"/>
    </source>
</evidence>
<dbReference type="GO" id="GO:0004364">
    <property type="term" value="F:glutathione transferase activity"/>
    <property type="evidence" value="ECO:0007669"/>
    <property type="project" value="UniProtKB-EC"/>
</dbReference>
<dbReference type="InterPro" id="IPR004046">
    <property type="entry name" value="GST_C"/>
</dbReference>
<evidence type="ECO:0000256" key="4">
    <source>
        <dbReference type="ARBA" id="ARBA00047960"/>
    </source>
</evidence>
<dbReference type="GO" id="GO:0005737">
    <property type="term" value="C:cytoplasm"/>
    <property type="evidence" value="ECO:0007669"/>
    <property type="project" value="TreeGrafter"/>
</dbReference>
<dbReference type="SUPFAM" id="SSF47616">
    <property type="entry name" value="GST C-terminal domain-like"/>
    <property type="match status" value="1"/>
</dbReference>
<accession>A0A2H3GKS8</accession>
<dbReference type="STRING" id="327505.A0A2H3GKS8"/>
<dbReference type="GO" id="GO:0006749">
    <property type="term" value="P:glutathione metabolic process"/>
    <property type="evidence" value="ECO:0007669"/>
    <property type="project" value="TreeGrafter"/>
</dbReference>
<comment type="similarity">
    <text evidence="1 5">Belongs to the GST superfamily.</text>
</comment>
<organism evidence="7 8">
    <name type="scientific">Fusarium oxysporum f. sp. radicis-cucumerinum</name>
    <dbReference type="NCBI Taxonomy" id="327505"/>
    <lineage>
        <taxon>Eukaryota</taxon>
        <taxon>Fungi</taxon>
        <taxon>Dikarya</taxon>
        <taxon>Ascomycota</taxon>
        <taxon>Pezizomycotina</taxon>
        <taxon>Sordariomycetes</taxon>
        <taxon>Hypocreomycetidae</taxon>
        <taxon>Hypocreales</taxon>
        <taxon>Nectriaceae</taxon>
        <taxon>Fusarium</taxon>
        <taxon>Fusarium oxysporum species complex</taxon>
    </lineage>
</organism>
<evidence type="ECO:0000256" key="2">
    <source>
        <dbReference type="ARBA" id="ARBA00012452"/>
    </source>
</evidence>
<gene>
    <name evidence="7" type="ORF">AU210_010141</name>
</gene>
<dbReference type="InterPro" id="IPR036282">
    <property type="entry name" value="Glutathione-S-Trfase_C_sf"/>
</dbReference>
<dbReference type="InterPro" id="IPR036249">
    <property type="entry name" value="Thioredoxin-like_sf"/>
</dbReference>
<dbReference type="Pfam" id="PF00043">
    <property type="entry name" value="GST_C"/>
    <property type="match status" value="1"/>
</dbReference>
<dbReference type="SFLD" id="SFLDG00358">
    <property type="entry name" value="Main_(cytGST)"/>
    <property type="match status" value="1"/>
</dbReference>